<protein>
    <submittedName>
        <fullName evidence="1">Uncharacterized protein</fullName>
    </submittedName>
</protein>
<gene>
    <name evidence="1" type="ORF">EZ027_15795</name>
</gene>
<reference evidence="1" key="1">
    <citation type="submission" date="2019-11" db="EMBL/GenBank/DDBJ databases">
        <title>Comparative Genomics of Multidrug-Resistant Enterococcus spp. isolated from Wastewater Treatment Plants.</title>
        <authorList>
            <person name="Sanderson H.A."/>
            <person name="Ortega-Polo R."/>
            <person name="Zaheer R."/>
            <person name="Goji N."/>
            <person name="Amoako K."/>
            <person name="Brown R.S."/>
            <person name="Majury A."/>
            <person name="Liss S.N."/>
            <person name="Mcallister T.A."/>
        </authorList>
    </citation>
    <scope>NUCLEOTIDE SEQUENCE</scope>
    <source>
        <strain evidence="1">B79</strain>
    </source>
</reference>
<name>A0A6G2FMF5_ENTCA</name>
<dbReference type="AlphaFoldDB" id="A0A6G2FMF5"/>
<proteinExistence type="predicted"/>
<accession>A0A6G2FMF5</accession>
<dbReference type="EMBL" id="WMHD01000035">
    <property type="protein sequence ID" value="MUN75619.1"/>
    <property type="molecule type" value="Genomic_DNA"/>
</dbReference>
<comment type="caution">
    <text evidence="1">The sequence shown here is derived from an EMBL/GenBank/DDBJ whole genome shotgun (WGS) entry which is preliminary data.</text>
</comment>
<evidence type="ECO:0000313" key="1">
    <source>
        <dbReference type="EMBL" id="MUN75619.1"/>
    </source>
</evidence>
<sequence length="55" mass="6472">MDLPFDQEITFSQRFNCWAGLEQVVSDYLSDPFFDQWDTELLGHFITSFFITSGE</sequence>
<organism evidence="1">
    <name type="scientific">Enterococcus casseliflavus</name>
    <name type="common">Enterococcus flavescens</name>
    <dbReference type="NCBI Taxonomy" id="37734"/>
    <lineage>
        <taxon>Bacteria</taxon>
        <taxon>Bacillati</taxon>
        <taxon>Bacillota</taxon>
        <taxon>Bacilli</taxon>
        <taxon>Lactobacillales</taxon>
        <taxon>Enterococcaceae</taxon>
        <taxon>Enterococcus</taxon>
    </lineage>
</organism>